<dbReference type="Proteomes" id="UP000006000">
    <property type="component" value="Unassembled WGS sequence"/>
</dbReference>
<dbReference type="eggNOG" id="COG0790">
    <property type="taxonomic scope" value="Bacteria"/>
</dbReference>
<reference evidence="2 3" key="2">
    <citation type="submission" date="2007-04" db="EMBL/GenBank/DDBJ databases">
        <title>Draft genome sequence of Eubacterium ventriosum (ATCC 27560).</title>
        <authorList>
            <person name="Sudarsanam P."/>
            <person name="Ley R."/>
            <person name="Guruge J."/>
            <person name="Turnbaugh P.J."/>
            <person name="Mahowald M."/>
            <person name="Liep D."/>
            <person name="Gordon J."/>
        </authorList>
    </citation>
    <scope>NUCLEOTIDE SEQUENCE [LARGE SCALE GENOMIC DNA]</scope>
    <source>
        <strain evidence="2 3">ATCC 27560</strain>
    </source>
</reference>
<dbReference type="AlphaFoldDB" id="A5Z9Q6"/>
<evidence type="ECO:0000313" key="3">
    <source>
        <dbReference type="Proteomes" id="UP000006000"/>
    </source>
</evidence>
<dbReference type="InterPro" id="IPR052945">
    <property type="entry name" value="Mitotic_Regulator"/>
</dbReference>
<gene>
    <name evidence="2" type="ORF">EUBVEN_02452</name>
</gene>
<dbReference type="SMART" id="SM00671">
    <property type="entry name" value="SEL1"/>
    <property type="match status" value="3"/>
</dbReference>
<proteinExistence type="predicted"/>
<evidence type="ECO:0000313" key="2">
    <source>
        <dbReference type="EMBL" id="EDM50500.1"/>
    </source>
</evidence>
<dbReference type="STRING" id="411463.EUBVEN_02452"/>
<accession>A5Z9Q6</accession>
<feature type="coiled-coil region" evidence="1">
    <location>
        <begin position="160"/>
        <end position="187"/>
    </location>
</feature>
<dbReference type="EMBL" id="AAVL02000037">
    <property type="protein sequence ID" value="EDM50500.1"/>
    <property type="molecule type" value="Genomic_DNA"/>
</dbReference>
<evidence type="ECO:0000256" key="1">
    <source>
        <dbReference type="SAM" id="Coils"/>
    </source>
</evidence>
<dbReference type="PANTHER" id="PTHR43628:SF1">
    <property type="entry name" value="CHITIN SYNTHASE REGULATORY FACTOR 2-RELATED"/>
    <property type="match status" value="1"/>
</dbReference>
<dbReference type="Pfam" id="PF08238">
    <property type="entry name" value="Sel1"/>
    <property type="match status" value="3"/>
</dbReference>
<sequence length="314" mass="36859">MYLEDYFVKVYNFCKNNDRTIKCEDMYIKKYEKVMYIFVIMEKLTPMTNLILGKEYTKANESENNKKLKMLNNIIESIDNVRIIEENFPEIKINIGNQQICINENGVAKVQIFDLIKNRVYDNDYISQFIHIVNRMSKILKVKIELGSNEINSPNLLAYCVNEKKKIEELEETYKSILKENLELSQTENPLIYTNLGYMYEKGRGTNIDYKEALKWYEKAAEYNSANAYNNMAHMYQKGLGVEKDYGKAIEYLQKATDLKDNVAQFNLALAYQKGQGVEKNYKKASYWYKKSARNGNSIAKKAYRQLKEKQDGK</sequence>
<name>A5Z9Q6_9FIRM</name>
<dbReference type="PANTHER" id="PTHR43628">
    <property type="entry name" value="ACTIVATOR OF C KINASE PROTEIN 1-RELATED"/>
    <property type="match status" value="1"/>
</dbReference>
<protein>
    <submittedName>
        <fullName evidence="2">Sel1 repeat protein</fullName>
    </submittedName>
</protein>
<dbReference type="HOGENOM" id="CLU_747522_0_0_9"/>
<dbReference type="InterPro" id="IPR011990">
    <property type="entry name" value="TPR-like_helical_dom_sf"/>
</dbReference>
<reference evidence="2 3" key="1">
    <citation type="submission" date="2007-03" db="EMBL/GenBank/DDBJ databases">
        <authorList>
            <person name="Fulton L."/>
            <person name="Clifton S."/>
            <person name="Fulton B."/>
            <person name="Xu J."/>
            <person name="Minx P."/>
            <person name="Pepin K.H."/>
            <person name="Johnson M."/>
            <person name="Thiruvilangam P."/>
            <person name="Bhonagiri V."/>
            <person name="Nash W.E."/>
            <person name="Mardis E.R."/>
            <person name="Wilson R.K."/>
        </authorList>
    </citation>
    <scope>NUCLEOTIDE SEQUENCE [LARGE SCALE GENOMIC DNA]</scope>
    <source>
        <strain evidence="2 3">ATCC 27560</strain>
    </source>
</reference>
<keyword evidence="1" id="KW-0175">Coiled coil</keyword>
<dbReference type="InterPro" id="IPR006597">
    <property type="entry name" value="Sel1-like"/>
</dbReference>
<organism evidence="2 3">
    <name type="scientific">Eubacterium ventriosum ATCC 27560</name>
    <dbReference type="NCBI Taxonomy" id="411463"/>
    <lineage>
        <taxon>Bacteria</taxon>
        <taxon>Bacillati</taxon>
        <taxon>Bacillota</taxon>
        <taxon>Clostridia</taxon>
        <taxon>Eubacteriales</taxon>
        <taxon>Eubacteriaceae</taxon>
        <taxon>Eubacterium</taxon>
    </lineage>
</organism>
<dbReference type="SUPFAM" id="SSF81901">
    <property type="entry name" value="HCP-like"/>
    <property type="match status" value="1"/>
</dbReference>
<comment type="caution">
    <text evidence="2">The sequence shown here is derived from an EMBL/GenBank/DDBJ whole genome shotgun (WGS) entry which is preliminary data.</text>
</comment>
<dbReference type="Gene3D" id="1.25.40.10">
    <property type="entry name" value="Tetratricopeptide repeat domain"/>
    <property type="match status" value="1"/>
</dbReference>